<reference evidence="12 13" key="1">
    <citation type="submission" date="2018-07" db="EMBL/GenBank/DDBJ databases">
        <title>A high quality draft genome assembly of the barn swallow (H. rustica rustica).</title>
        <authorList>
            <person name="Formenti G."/>
            <person name="Chiara M."/>
            <person name="Poveda L."/>
            <person name="Francoijs K.-J."/>
            <person name="Bonisoli-Alquati A."/>
            <person name="Canova L."/>
            <person name="Gianfranceschi L."/>
            <person name="Horner D.S."/>
            <person name="Saino N."/>
        </authorList>
    </citation>
    <scope>NUCLEOTIDE SEQUENCE [LARGE SCALE GENOMIC DNA]</scope>
    <source>
        <strain evidence="12">Chelidonia</strain>
        <tissue evidence="12">Blood</tissue>
    </source>
</reference>
<keyword evidence="2" id="KW-1003">Cell membrane</keyword>
<dbReference type="GO" id="GO:0016493">
    <property type="term" value="F:C-C chemokine receptor activity"/>
    <property type="evidence" value="ECO:0007669"/>
    <property type="project" value="TreeGrafter"/>
</dbReference>
<feature type="transmembrane region" description="Helical" evidence="10">
    <location>
        <begin position="64"/>
        <end position="84"/>
    </location>
</feature>
<feature type="domain" description="G-protein coupled receptors family 1 profile" evidence="11">
    <location>
        <begin position="292"/>
        <end position="536"/>
    </location>
</feature>
<dbReference type="FunFam" id="1.20.1070.10:FF:000026">
    <property type="entry name" value="C-C chemokine receptor type 5"/>
    <property type="match status" value="1"/>
</dbReference>
<dbReference type="AlphaFoldDB" id="A0A3M0JYR6"/>
<dbReference type="GO" id="GO:0006955">
    <property type="term" value="P:immune response"/>
    <property type="evidence" value="ECO:0007669"/>
    <property type="project" value="TreeGrafter"/>
</dbReference>
<feature type="transmembrane region" description="Helical" evidence="10">
    <location>
        <begin position="389"/>
        <end position="409"/>
    </location>
</feature>
<dbReference type="SUPFAM" id="SSF81321">
    <property type="entry name" value="Family A G protein-coupled receptor-like"/>
    <property type="match status" value="2"/>
</dbReference>
<keyword evidence="4 10" id="KW-1133">Transmembrane helix</keyword>
<keyword evidence="5 9" id="KW-0297">G-protein coupled receptor</keyword>
<accession>A0A3M0JYR6</accession>
<feature type="transmembrane region" description="Helical" evidence="10">
    <location>
        <begin position="429"/>
        <end position="454"/>
    </location>
</feature>
<feature type="transmembrane region" description="Helical" evidence="10">
    <location>
        <begin position="96"/>
        <end position="116"/>
    </location>
</feature>
<feature type="transmembrane region" description="Helical" evidence="10">
    <location>
        <begin position="312"/>
        <end position="331"/>
    </location>
</feature>
<keyword evidence="7 9" id="KW-0675">Receptor</keyword>
<dbReference type="GO" id="GO:0019957">
    <property type="term" value="F:C-C chemokine binding"/>
    <property type="evidence" value="ECO:0007669"/>
    <property type="project" value="TreeGrafter"/>
</dbReference>
<evidence type="ECO:0000313" key="13">
    <source>
        <dbReference type="Proteomes" id="UP000269221"/>
    </source>
</evidence>
<proteinExistence type="inferred from homology"/>
<feature type="domain" description="G-protein coupled receptors family 1 profile" evidence="11">
    <location>
        <begin position="76"/>
        <end position="187"/>
    </location>
</feature>
<name>A0A3M0JYR6_HIRRU</name>
<dbReference type="Gene3D" id="1.20.1070.10">
    <property type="entry name" value="Rhodopsin 7-helix transmembrane proteins"/>
    <property type="match status" value="3"/>
</dbReference>
<dbReference type="PANTHER" id="PTHR10489">
    <property type="entry name" value="CELL ADHESION MOLECULE"/>
    <property type="match status" value="1"/>
</dbReference>
<dbReference type="OrthoDB" id="5981253at2759"/>
<feature type="transmembrane region" description="Helical" evidence="10">
    <location>
        <begin position="516"/>
        <end position="539"/>
    </location>
</feature>
<dbReference type="InterPro" id="IPR000276">
    <property type="entry name" value="GPCR_Rhodpsn"/>
</dbReference>
<evidence type="ECO:0000256" key="1">
    <source>
        <dbReference type="ARBA" id="ARBA00004651"/>
    </source>
</evidence>
<dbReference type="GO" id="GO:0019722">
    <property type="term" value="P:calcium-mediated signaling"/>
    <property type="evidence" value="ECO:0007669"/>
    <property type="project" value="TreeGrafter"/>
</dbReference>
<keyword evidence="8 9" id="KW-0807">Transducer</keyword>
<dbReference type="Pfam" id="PF00001">
    <property type="entry name" value="7tm_1"/>
    <property type="match status" value="3"/>
</dbReference>
<evidence type="ECO:0000256" key="10">
    <source>
        <dbReference type="SAM" id="Phobius"/>
    </source>
</evidence>
<dbReference type="EMBL" id="QRBI01000123">
    <property type="protein sequence ID" value="RMC05301.1"/>
    <property type="molecule type" value="Genomic_DNA"/>
</dbReference>
<keyword evidence="3 9" id="KW-0812">Transmembrane</keyword>
<dbReference type="PROSITE" id="PS00237">
    <property type="entry name" value="G_PROTEIN_RECEP_F1_1"/>
    <property type="match status" value="1"/>
</dbReference>
<dbReference type="PANTHER" id="PTHR10489:SF955">
    <property type="entry name" value="CX3C CHEMOKINE RECEPTOR 1"/>
    <property type="match status" value="1"/>
</dbReference>
<comment type="caution">
    <text evidence="12">The sequence shown here is derived from an EMBL/GenBank/DDBJ whole genome shotgun (WGS) entry which is preliminary data.</text>
</comment>
<evidence type="ECO:0000256" key="4">
    <source>
        <dbReference type="ARBA" id="ARBA00022989"/>
    </source>
</evidence>
<dbReference type="PRINTS" id="PR00237">
    <property type="entry name" value="GPCRRHODOPSN"/>
</dbReference>
<protein>
    <recommendedName>
        <fullName evidence="11">G-protein coupled receptors family 1 profile domain-containing protein</fullName>
    </recommendedName>
</protein>
<comment type="similarity">
    <text evidence="9">Belongs to the G-protein coupled receptor 1 family.</text>
</comment>
<feature type="transmembrane region" description="Helical" evidence="10">
    <location>
        <begin position="276"/>
        <end position="300"/>
    </location>
</feature>
<comment type="subcellular location">
    <subcellularLocation>
        <location evidence="1">Cell membrane</location>
        <topology evidence="1">Multi-pass membrane protein</topology>
    </subcellularLocation>
</comment>
<evidence type="ECO:0000256" key="2">
    <source>
        <dbReference type="ARBA" id="ARBA00022475"/>
    </source>
</evidence>
<dbReference type="InterPro" id="IPR017452">
    <property type="entry name" value="GPCR_Rhodpsn_7TM"/>
</dbReference>
<evidence type="ECO:0000256" key="8">
    <source>
        <dbReference type="ARBA" id="ARBA00023224"/>
    </source>
</evidence>
<gene>
    <name evidence="12" type="ORF">DUI87_18488</name>
</gene>
<dbReference type="PRINTS" id="PR00657">
    <property type="entry name" value="CCCHEMOKINER"/>
</dbReference>
<feature type="transmembrane region" description="Helical" evidence="10">
    <location>
        <begin position="175"/>
        <end position="196"/>
    </location>
</feature>
<evidence type="ECO:0000313" key="12">
    <source>
        <dbReference type="EMBL" id="RMC05301.1"/>
    </source>
</evidence>
<evidence type="ECO:0000259" key="11">
    <source>
        <dbReference type="PROSITE" id="PS50262"/>
    </source>
</evidence>
<dbReference type="STRING" id="333673.A0A3M0JYR6"/>
<dbReference type="GO" id="GO:0060326">
    <property type="term" value="P:cell chemotaxis"/>
    <property type="evidence" value="ECO:0007669"/>
    <property type="project" value="TreeGrafter"/>
</dbReference>
<evidence type="ECO:0000256" key="9">
    <source>
        <dbReference type="RuleBase" id="RU000688"/>
    </source>
</evidence>
<keyword evidence="13" id="KW-1185">Reference proteome</keyword>
<feature type="transmembrane region" description="Helical" evidence="10">
    <location>
        <begin position="136"/>
        <end position="154"/>
    </location>
</feature>
<evidence type="ECO:0000256" key="6">
    <source>
        <dbReference type="ARBA" id="ARBA00023136"/>
    </source>
</evidence>
<dbReference type="PROSITE" id="PS50262">
    <property type="entry name" value="G_PROTEIN_RECEP_F1_2"/>
    <property type="match status" value="2"/>
</dbReference>
<feature type="transmembrane region" description="Helical" evidence="10">
    <location>
        <begin position="351"/>
        <end position="368"/>
    </location>
</feature>
<evidence type="ECO:0000256" key="5">
    <source>
        <dbReference type="ARBA" id="ARBA00023040"/>
    </source>
</evidence>
<dbReference type="InterPro" id="IPR000355">
    <property type="entry name" value="Chemokine_rcpt"/>
</dbReference>
<keyword evidence="6 10" id="KW-0472">Membrane</keyword>
<feature type="transmembrane region" description="Helical" evidence="10">
    <location>
        <begin position="475"/>
        <end position="496"/>
    </location>
</feature>
<dbReference type="InterPro" id="IPR050119">
    <property type="entry name" value="CCR1-9-like"/>
</dbReference>
<dbReference type="GO" id="GO:0009897">
    <property type="term" value="C:external side of plasma membrane"/>
    <property type="evidence" value="ECO:0007669"/>
    <property type="project" value="TreeGrafter"/>
</dbReference>
<organism evidence="12 13">
    <name type="scientific">Hirundo rustica rustica</name>
    <dbReference type="NCBI Taxonomy" id="333673"/>
    <lineage>
        <taxon>Eukaryota</taxon>
        <taxon>Metazoa</taxon>
        <taxon>Chordata</taxon>
        <taxon>Craniata</taxon>
        <taxon>Vertebrata</taxon>
        <taxon>Euteleostomi</taxon>
        <taxon>Archelosauria</taxon>
        <taxon>Archosauria</taxon>
        <taxon>Dinosauria</taxon>
        <taxon>Saurischia</taxon>
        <taxon>Theropoda</taxon>
        <taxon>Coelurosauria</taxon>
        <taxon>Aves</taxon>
        <taxon>Neognathae</taxon>
        <taxon>Neoaves</taxon>
        <taxon>Telluraves</taxon>
        <taxon>Australaves</taxon>
        <taxon>Passeriformes</taxon>
        <taxon>Sylvioidea</taxon>
        <taxon>Hirundinidae</taxon>
        <taxon>Hirundo</taxon>
    </lineage>
</organism>
<dbReference type="GO" id="GO:0007204">
    <property type="term" value="P:positive regulation of cytosolic calcium ion concentration"/>
    <property type="evidence" value="ECO:0007669"/>
    <property type="project" value="TreeGrafter"/>
</dbReference>
<evidence type="ECO:0000256" key="3">
    <source>
        <dbReference type="ARBA" id="ARBA00022692"/>
    </source>
</evidence>
<sequence>MQCWIMEQNFTYLLGSGGSEDILVSYTSPTPNSSAANEYAFSYSELHICHPESIPAVASTLFPVLYSLMFATGLMGNALVLWILTVFMKIKTMTGVYLLNLTVSNLLLVFSLPFFVQYSFVNQWTFGNALCEIIGSLYFIGFHSNVFFVTIMSIDSILKNLQKCHTKNKYKAIKLFLIVVIVLFLSWTPVNIVLFLDSLRNMSIINDCLISQRLDLAVELTEALSFVHCCLNPVIYTFVASKFSMTEAYAETTAEYAYDEHAFSCNKTDIQEFGKIFLPIFYVVVFALGLTGNLMVVFAIVKGNKKSITDIYLLNLAVSDLLFVISLPFWASNTVRGWTLGTMACTAVSSLYYIGFFGGMFFITVISIDRYLAIVRATYSLKSRTVRHGFLVTCGVWAIAVLVSVPHFVFSQLIENDCIAVFPEKLENIWPVFCNMELNTIGFFIPVCIIFYCYCGIIKTLLSCKNQKKARAIKLILVVVLVFFLFWSPYNVLIFLDTLRHYELFTNCNQIKSLDYAMHLTETIAFSHCCLNPLIYAFAGEKFRNYLYHICLKYCPFLCFCGPCNRYHVPHSISYAESVVNSNITLNTSDQEGSVFV</sequence>
<evidence type="ECO:0000256" key="7">
    <source>
        <dbReference type="ARBA" id="ARBA00023170"/>
    </source>
</evidence>
<dbReference type="Proteomes" id="UP000269221">
    <property type="component" value="Unassembled WGS sequence"/>
</dbReference>